<proteinExistence type="predicted"/>
<dbReference type="Proteomes" id="UP000030762">
    <property type="component" value="Unassembled WGS sequence"/>
</dbReference>
<protein>
    <recommendedName>
        <fullName evidence="5">Expansin-like EG45 domain-containing protein</fullName>
    </recommendedName>
</protein>
<evidence type="ECO:0000256" key="2">
    <source>
        <dbReference type="SAM" id="MobiDB-lite"/>
    </source>
</evidence>
<organism evidence="6 7">
    <name type="scientific">Saprolegnia diclina (strain VS20)</name>
    <dbReference type="NCBI Taxonomy" id="1156394"/>
    <lineage>
        <taxon>Eukaryota</taxon>
        <taxon>Sar</taxon>
        <taxon>Stramenopiles</taxon>
        <taxon>Oomycota</taxon>
        <taxon>Saprolegniomycetes</taxon>
        <taxon>Saprolegniales</taxon>
        <taxon>Saprolegniaceae</taxon>
        <taxon>Saprolegnia</taxon>
    </lineage>
</organism>
<dbReference type="PANTHER" id="PTHR31836">
    <property type="match status" value="1"/>
</dbReference>
<feature type="signal peptide" evidence="4">
    <location>
        <begin position="1"/>
        <end position="18"/>
    </location>
</feature>
<dbReference type="PANTHER" id="PTHR31836:SF21">
    <property type="entry name" value="EXPANSIN-LIKE PROTEIN 7"/>
    <property type="match status" value="1"/>
</dbReference>
<keyword evidence="3" id="KW-0472">Membrane</keyword>
<dbReference type="Gene3D" id="2.60.40.290">
    <property type="match status" value="1"/>
</dbReference>
<dbReference type="STRING" id="1156394.T0QWD1"/>
<dbReference type="OrthoDB" id="406505at2759"/>
<keyword evidence="3" id="KW-0812">Transmembrane</keyword>
<feature type="transmembrane region" description="Helical" evidence="3">
    <location>
        <begin position="472"/>
        <end position="493"/>
    </location>
</feature>
<dbReference type="InterPro" id="IPR007112">
    <property type="entry name" value="Expansin/allergen_DPBB_dom"/>
</dbReference>
<dbReference type="Gene3D" id="2.40.40.10">
    <property type="entry name" value="RlpA-like domain"/>
    <property type="match status" value="1"/>
</dbReference>
<dbReference type="VEuPathDB" id="FungiDB:SDRG_00252"/>
<evidence type="ECO:0000313" key="6">
    <source>
        <dbReference type="EMBL" id="EQC42519.1"/>
    </source>
</evidence>
<dbReference type="InterPro" id="IPR036749">
    <property type="entry name" value="Expansin_CBD_sf"/>
</dbReference>
<evidence type="ECO:0000256" key="4">
    <source>
        <dbReference type="SAM" id="SignalP"/>
    </source>
</evidence>
<gene>
    <name evidence="6" type="ORF">SDRG_00252</name>
</gene>
<dbReference type="Gene3D" id="2.60.40.760">
    <property type="entry name" value="Expansin, cellulose-binding-like domain"/>
    <property type="match status" value="1"/>
</dbReference>
<dbReference type="InterPro" id="IPR051477">
    <property type="entry name" value="Expansin_CellWall"/>
</dbReference>
<feature type="region of interest" description="Disordered" evidence="2">
    <location>
        <begin position="233"/>
        <end position="308"/>
    </location>
</feature>
<feature type="compositionally biased region" description="Low complexity" evidence="2">
    <location>
        <begin position="255"/>
        <end position="266"/>
    </location>
</feature>
<dbReference type="SUPFAM" id="SSF50685">
    <property type="entry name" value="Barwin-like endoglucanases"/>
    <property type="match status" value="1"/>
</dbReference>
<keyword evidence="3" id="KW-1133">Transmembrane helix</keyword>
<dbReference type="InterPro" id="IPR036908">
    <property type="entry name" value="RlpA-like_sf"/>
</dbReference>
<dbReference type="NCBIfam" id="NF041144">
    <property type="entry name" value="expansin_EXLX1"/>
    <property type="match status" value="1"/>
</dbReference>
<feature type="compositionally biased region" description="Pro residues" evidence="2">
    <location>
        <begin position="244"/>
        <end position="254"/>
    </location>
</feature>
<evidence type="ECO:0000259" key="5">
    <source>
        <dbReference type="PROSITE" id="PS50842"/>
    </source>
</evidence>
<feature type="compositionally biased region" description="Low complexity" evidence="2">
    <location>
        <begin position="274"/>
        <end position="303"/>
    </location>
</feature>
<name>T0QWD1_SAPDV</name>
<dbReference type="EMBL" id="JH767132">
    <property type="protein sequence ID" value="EQC42519.1"/>
    <property type="molecule type" value="Genomic_DNA"/>
</dbReference>
<dbReference type="InterPro" id="IPR008965">
    <property type="entry name" value="CBM2/CBM3_carb-bd_dom_sf"/>
</dbReference>
<sequence length="526" mass="54317">MQGWRWLPLLLGAFSAQATYTGDGTAYSSDWVGGNCGFTSLWGSSKSAGQTYFAAINAPQWDDAMNCGRCARVTCTSAACTGSSVVVLITNQCPECLHGSLDFSNQAFAALTGLDPTRVSIAWDFVPCSNDFVSGPIEYFVDAGSNKFWVGLQPRNFGMPVASFEIRTANDDTWHLLAPPSASSITTFLFIGEFASAFPPGPFDVRVTSTDGQVVLDTLPGLAIGQTLVGTNQFAGTSGSSPNTLPPAPAPSAAPTPTSTPMLTSPPKTPPPTTTTTTSTPCSSPSATSSPTLTTTPVASTPPMTQPPATTLEETCADATYAWSVWPGGFALYVYLTAQSSGDAGPWRIDVRAAHVASISDTWNCMASAENASTGTWTLTSEAFNTALPSGANSIGVRGTSVNTTANASVVDVSLSIGAQSTCVVPVLAVSQPVLTSPVASPVASQASPIASQASTTTLTADTRAMTYNSPAVVFGFVVAGAATVVAIGVLAYTRRLARREHDEKLSALLTPTHFSLATPITVATL</sequence>
<dbReference type="AlphaFoldDB" id="T0QWD1"/>
<feature type="domain" description="Expansin-like EG45" evidence="5">
    <location>
        <begin position="33"/>
        <end position="128"/>
    </location>
</feature>
<dbReference type="SUPFAM" id="SSF49590">
    <property type="entry name" value="PHL pollen allergen"/>
    <property type="match status" value="1"/>
</dbReference>
<dbReference type="InParanoid" id="T0QWD1"/>
<accession>T0QWD1</accession>
<keyword evidence="7" id="KW-1185">Reference proteome</keyword>
<dbReference type="CDD" id="cd22271">
    <property type="entry name" value="DPBB_EXP_N-like"/>
    <property type="match status" value="1"/>
</dbReference>
<dbReference type="eggNOG" id="ENOG502S9SU">
    <property type="taxonomic scope" value="Eukaryota"/>
</dbReference>
<dbReference type="PROSITE" id="PS50842">
    <property type="entry name" value="EXPANSIN_EG45"/>
    <property type="match status" value="1"/>
</dbReference>
<reference evidence="6 7" key="1">
    <citation type="submission" date="2012-04" db="EMBL/GenBank/DDBJ databases">
        <title>The Genome Sequence of Saprolegnia declina VS20.</title>
        <authorList>
            <consortium name="The Broad Institute Genome Sequencing Platform"/>
            <person name="Russ C."/>
            <person name="Nusbaum C."/>
            <person name="Tyler B."/>
            <person name="van West P."/>
            <person name="Dieguez-Uribeondo J."/>
            <person name="de Bruijn I."/>
            <person name="Tripathy S."/>
            <person name="Jiang R."/>
            <person name="Young S.K."/>
            <person name="Zeng Q."/>
            <person name="Gargeya S."/>
            <person name="Fitzgerald M."/>
            <person name="Haas B."/>
            <person name="Abouelleil A."/>
            <person name="Alvarado L."/>
            <person name="Arachchi H.M."/>
            <person name="Berlin A."/>
            <person name="Chapman S.B."/>
            <person name="Goldberg J."/>
            <person name="Griggs A."/>
            <person name="Gujja S."/>
            <person name="Hansen M."/>
            <person name="Howarth C."/>
            <person name="Imamovic A."/>
            <person name="Larimer J."/>
            <person name="McCowen C."/>
            <person name="Montmayeur A."/>
            <person name="Murphy C."/>
            <person name="Neiman D."/>
            <person name="Pearson M."/>
            <person name="Priest M."/>
            <person name="Roberts A."/>
            <person name="Saif S."/>
            <person name="Shea T."/>
            <person name="Sisk P."/>
            <person name="Sykes S."/>
            <person name="Wortman J."/>
            <person name="Nusbaum C."/>
            <person name="Birren B."/>
        </authorList>
    </citation>
    <scope>NUCLEOTIDE SEQUENCE [LARGE SCALE GENOMIC DNA]</scope>
    <source>
        <strain evidence="6 7">VS20</strain>
    </source>
</reference>
<evidence type="ECO:0000256" key="3">
    <source>
        <dbReference type="SAM" id="Phobius"/>
    </source>
</evidence>
<evidence type="ECO:0000256" key="1">
    <source>
        <dbReference type="ARBA" id="ARBA00022729"/>
    </source>
</evidence>
<evidence type="ECO:0000313" key="7">
    <source>
        <dbReference type="Proteomes" id="UP000030762"/>
    </source>
</evidence>
<dbReference type="GO" id="GO:0030247">
    <property type="term" value="F:polysaccharide binding"/>
    <property type="evidence" value="ECO:0007669"/>
    <property type="project" value="InterPro"/>
</dbReference>
<dbReference type="InterPro" id="IPR012291">
    <property type="entry name" value="CBM2_carb-bd_dom_sf"/>
</dbReference>
<dbReference type="GeneID" id="19940979"/>
<dbReference type="OMA" id="ANDDTWH"/>
<dbReference type="RefSeq" id="XP_008603942.1">
    <property type="nucleotide sequence ID" value="XM_008605720.1"/>
</dbReference>
<dbReference type="SUPFAM" id="SSF49384">
    <property type="entry name" value="Carbohydrate-binding domain"/>
    <property type="match status" value="1"/>
</dbReference>
<dbReference type="InterPro" id="IPR009009">
    <property type="entry name" value="RlpA-like_DPBB"/>
</dbReference>
<dbReference type="InterPro" id="IPR049818">
    <property type="entry name" value="Expansin_EXLX1-like"/>
</dbReference>
<feature type="chain" id="PRO_5004570207" description="Expansin-like EG45 domain-containing protein" evidence="4">
    <location>
        <begin position="19"/>
        <end position="526"/>
    </location>
</feature>
<keyword evidence="1 4" id="KW-0732">Signal</keyword>
<dbReference type="Pfam" id="PF03330">
    <property type="entry name" value="DPBB_1"/>
    <property type="match status" value="1"/>
</dbReference>
<dbReference type="GO" id="GO:0004553">
    <property type="term" value="F:hydrolase activity, hydrolyzing O-glycosyl compounds"/>
    <property type="evidence" value="ECO:0007669"/>
    <property type="project" value="InterPro"/>
</dbReference>